<dbReference type="CDD" id="cd16833">
    <property type="entry name" value="YfiH"/>
    <property type="match status" value="1"/>
</dbReference>
<name>A0A0F0CN66_9BACT</name>
<evidence type="ECO:0000256" key="8">
    <source>
        <dbReference type="ARBA" id="ARBA00048968"/>
    </source>
</evidence>
<evidence type="ECO:0000313" key="11">
    <source>
        <dbReference type="Proteomes" id="UP000033428"/>
    </source>
</evidence>
<sequence>MQIIHKNLSYIFDGWFPEKIFSGFTSTFFQGKPEEDISSLFLSFGFTKKIAYMKQIHSERICFVKDAGEYEGDGLFTNSKDLSLVVKTADCMPIILHSEVLKITGVIHMGWRSAICGILDNIIRCVNISELSSFKIILGPGMRKCCYSVGEEFFGHKSFVPFLSRNGERIFFDPVNFSRNTLLKYGVDENSFCDTDICSICSGKDIFSHRKKHAGRTLSFITVKK</sequence>
<organism evidence="10 11">
    <name type="scientific">Candidatus Omnitrophus magneticus</name>
    <dbReference type="NCBI Taxonomy" id="1609969"/>
    <lineage>
        <taxon>Bacteria</taxon>
        <taxon>Pseudomonadati</taxon>
        <taxon>Candidatus Omnitrophota</taxon>
        <taxon>Candidatus Omnitrophus</taxon>
    </lineage>
</organism>
<keyword evidence="4" id="KW-0479">Metal-binding</keyword>
<dbReference type="GO" id="GO:0017061">
    <property type="term" value="F:S-methyl-5-thioadenosine phosphorylase activity"/>
    <property type="evidence" value="ECO:0007669"/>
    <property type="project" value="UniProtKB-EC"/>
</dbReference>
<evidence type="ECO:0000256" key="5">
    <source>
        <dbReference type="ARBA" id="ARBA00022801"/>
    </source>
</evidence>
<gene>
    <name evidence="10" type="ORF">OMAG_002675</name>
</gene>
<evidence type="ECO:0000313" key="10">
    <source>
        <dbReference type="EMBL" id="KJJ83454.1"/>
    </source>
</evidence>
<evidence type="ECO:0000256" key="9">
    <source>
        <dbReference type="ARBA" id="ARBA00049893"/>
    </source>
</evidence>
<comment type="catalytic activity">
    <reaction evidence="8">
        <text>adenosine + phosphate = alpha-D-ribose 1-phosphate + adenine</text>
        <dbReference type="Rhea" id="RHEA:27642"/>
        <dbReference type="ChEBI" id="CHEBI:16335"/>
        <dbReference type="ChEBI" id="CHEBI:16708"/>
        <dbReference type="ChEBI" id="CHEBI:43474"/>
        <dbReference type="ChEBI" id="CHEBI:57720"/>
        <dbReference type="EC" id="2.4.2.1"/>
    </reaction>
    <physiologicalReaction direction="left-to-right" evidence="8">
        <dbReference type="Rhea" id="RHEA:27643"/>
    </physiologicalReaction>
</comment>
<reference evidence="10 11" key="1">
    <citation type="submission" date="2015-02" db="EMBL/GenBank/DDBJ databases">
        <title>Single-cell genomics of uncultivated deep-branching MTB reveals a conserved set of magnetosome genes.</title>
        <authorList>
            <person name="Kolinko S."/>
            <person name="Richter M."/>
            <person name="Glockner F.O."/>
            <person name="Brachmann A."/>
            <person name="Schuler D."/>
        </authorList>
    </citation>
    <scope>NUCLEOTIDE SEQUENCE [LARGE SCALE GENOMIC DNA]</scope>
    <source>
        <strain evidence="10">SKK-01</strain>
    </source>
</reference>
<comment type="catalytic activity">
    <reaction evidence="9">
        <text>S-methyl-5'-thioadenosine + phosphate = 5-(methylsulfanyl)-alpha-D-ribose 1-phosphate + adenine</text>
        <dbReference type="Rhea" id="RHEA:11852"/>
        <dbReference type="ChEBI" id="CHEBI:16708"/>
        <dbReference type="ChEBI" id="CHEBI:17509"/>
        <dbReference type="ChEBI" id="CHEBI:43474"/>
        <dbReference type="ChEBI" id="CHEBI:58533"/>
        <dbReference type="EC" id="2.4.2.28"/>
    </reaction>
    <physiologicalReaction direction="left-to-right" evidence="9">
        <dbReference type="Rhea" id="RHEA:11853"/>
    </physiologicalReaction>
</comment>
<dbReference type="InterPro" id="IPR003730">
    <property type="entry name" value="Cu_polyphenol_OxRdtase"/>
</dbReference>
<protein>
    <submittedName>
        <fullName evidence="10">Multi-copper polyphenol oxidoreductase, laccase</fullName>
    </submittedName>
</protein>
<evidence type="ECO:0000256" key="3">
    <source>
        <dbReference type="ARBA" id="ARBA00022679"/>
    </source>
</evidence>
<dbReference type="Gene3D" id="3.60.140.10">
    <property type="entry name" value="CNF1/YfiH-like putative cysteine hydrolases"/>
    <property type="match status" value="1"/>
</dbReference>
<evidence type="ECO:0000256" key="6">
    <source>
        <dbReference type="ARBA" id="ARBA00022833"/>
    </source>
</evidence>
<keyword evidence="6" id="KW-0862">Zinc</keyword>
<proteinExistence type="inferred from homology"/>
<evidence type="ECO:0000256" key="4">
    <source>
        <dbReference type="ARBA" id="ARBA00022723"/>
    </source>
</evidence>
<comment type="catalytic activity">
    <reaction evidence="1">
        <text>inosine + phosphate = alpha-D-ribose 1-phosphate + hypoxanthine</text>
        <dbReference type="Rhea" id="RHEA:27646"/>
        <dbReference type="ChEBI" id="CHEBI:17368"/>
        <dbReference type="ChEBI" id="CHEBI:17596"/>
        <dbReference type="ChEBI" id="CHEBI:43474"/>
        <dbReference type="ChEBI" id="CHEBI:57720"/>
        <dbReference type="EC" id="2.4.2.1"/>
    </reaction>
    <physiologicalReaction direction="left-to-right" evidence="1">
        <dbReference type="Rhea" id="RHEA:27647"/>
    </physiologicalReaction>
</comment>
<dbReference type="Proteomes" id="UP000033428">
    <property type="component" value="Unassembled WGS sequence"/>
</dbReference>
<dbReference type="InterPro" id="IPR011324">
    <property type="entry name" value="Cytotoxic_necrot_fac-like_cat"/>
</dbReference>
<evidence type="ECO:0000256" key="1">
    <source>
        <dbReference type="ARBA" id="ARBA00000553"/>
    </source>
</evidence>
<accession>A0A0F0CN66</accession>
<dbReference type="EMBL" id="JYNY01000577">
    <property type="protein sequence ID" value="KJJ83454.1"/>
    <property type="molecule type" value="Genomic_DNA"/>
</dbReference>
<comment type="caution">
    <text evidence="10">The sequence shown here is derived from an EMBL/GenBank/DDBJ whole genome shotgun (WGS) entry which is preliminary data.</text>
</comment>
<dbReference type="PANTHER" id="PTHR30616">
    <property type="entry name" value="UNCHARACTERIZED PROTEIN YFIH"/>
    <property type="match status" value="1"/>
</dbReference>
<keyword evidence="3" id="KW-0808">Transferase</keyword>
<keyword evidence="5" id="KW-0378">Hydrolase</keyword>
<comment type="similarity">
    <text evidence="2">Belongs to the purine nucleoside phosphorylase YfiH/LACC1 family.</text>
</comment>
<evidence type="ECO:0000256" key="7">
    <source>
        <dbReference type="ARBA" id="ARBA00047989"/>
    </source>
</evidence>
<comment type="catalytic activity">
    <reaction evidence="7">
        <text>adenosine + H2O + H(+) = inosine + NH4(+)</text>
        <dbReference type="Rhea" id="RHEA:24408"/>
        <dbReference type="ChEBI" id="CHEBI:15377"/>
        <dbReference type="ChEBI" id="CHEBI:15378"/>
        <dbReference type="ChEBI" id="CHEBI:16335"/>
        <dbReference type="ChEBI" id="CHEBI:17596"/>
        <dbReference type="ChEBI" id="CHEBI:28938"/>
        <dbReference type="EC" id="3.5.4.4"/>
    </reaction>
    <physiologicalReaction direction="left-to-right" evidence="7">
        <dbReference type="Rhea" id="RHEA:24409"/>
    </physiologicalReaction>
</comment>
<keyword evidence="11" id="KW-1185">Reference proteome</keyword>
<dbReference type="GO" id="GO:0016787">
    <property type="term" value="F:hydrolase activity"/>
    <property type="evidence" value="ECO:0007669"/>
    <property type="project" value="UniProtKB-KW"/>
</dbReference>
<dbReference type="AlphaFoldDB" id="A0A0F0CN66"/>
<evidence type="ECO:0000256" key="2">
    <source>
        <dbReference type="ARBA" id="ARBA00007353"/>
    </source>
</evidence>
<dbReference type="GO" id="GO:0005507">
    <property type="term" value="F:copper ion binding"/>
    <property type="evidence" value="ECO:0007669"/>
    <property type="project" value="TreeGrafter"/>
</dbReference>
<dbReference type="SUPFAM" id="SSF64438">
    <property type="entry name" value="CNF1/YfiH-like putative cysteine hydrolases"/>
    <property type="match status" value="1"/>
</dbReference>
<dbReference type="Pfam" id="PF02578">
    <property type="entry name" value="Cu-oxidase_4"/>
    <property type="match status" value="1"/>
</dbReference>
<dbReference type="PANTHER" id="PTHR30616:SF2">
    <property type="entry name" value="PURINE NUCLEOSIDE PHOSPHORYLASE LACC1"/>
    <property type="match status" value="1"/>
</dbReference>
<dbReference type="InterPro" id="IPR038371">
    <property type="entry name" value="Cu_polyphenol_OxRdtase_sf"/>
</dbReference>